<accession>A0A4R1M2N6</accession>
<dbReference type="EMBL" id="SMGO01000001">
    <property type="protein sequence ID" value="TCK85687.1"/>
    <property type="molecule type" value="Genomic_DNA"/>
</dbReference>
<name>A0A4R1M2N6_9SPHI</name>
<dbReference type="OrthoDB" id="9793805at2"/>
<sequence>MSERLKILYAIQGTGNGHLSRARDIIPILQKKGDLDILISGIQADIELPYPIKYKFYGLSFIFGKKGGVDIFETFKKGDIKKLILEIKQLPIEKYDLIINDFEPVSAWACYLKGKECISLSHQAVILNKKSPRPKEFNIIGKTTLKNYAPSTAQYGFHFQQYEDSIYTPVIRNEIRELNPQNKNHYTVYLPAFSDDKIIKILSKFPETKWEVFSKHTKESYIKNNISISCINNERFIMSMADSAGVLCGAGFETPAEALFLKKKLMVIPMKKQFEQQCNAEALKHMGIPVIKNLKQKQVSRIEAWLKSTTIIDVNYPNITEQIVDAIIFKHGRKINS</sequence>
<keyword evidence="2" id="KW-1185">Reference proteome</keyword>
<gene>
    <name evidence="1" type="ORF">C8N28_0999</name>
</gene>
<dbReference type="RefSeq" id="WP_132222084.1">
    <property type="nucleotide sequence ID" value="NZ_SMGO01000001.1"/>
</dbReference>
<dbReference type="Gene3D" id="3.40.50.2000">
    <property type="entry name" value="Glycogen Phosphorylase B"/>
    <property type="match status" value="1"/>
</dbReference>
<dbReference type="SUPFAM" id="SSF53756">
    <property type="entry name" value="UDP-Glycosyltransferase/glycogen phosphorylase"/>
    <property type="match status" value="1"/>
</dbReference>
<dbReference type="Pfam" id="PF13528">
    <property type="entry name" value="Glyco_trans_1_3"/>
    <property type="match status" value="1"/>
</dbReference>
<reference evidence="1 2" key="1">
    <citation type="submission" date="2019-03" db="EMBL/GenBank/DDBJ databases">
        <title>Genomic Encyclopedia of Archaeal and Bacterial Type Strains, Phase II (KMG-II): from individual species to whole genera.</title>
        <authorList>
            <person name="Goeker M."/>
        </authorList>
    </citation>
    <scope>NUCLEOTIDE SEQUENCE [LARGE SCALE GENOMIC DNA]</scope>
    <source>
        <strain evidence="1 2">DSM 22554</strain>
    </source>
</reference>
<proteinExistence type="predicted"/>
<protein>
    <submittedName>
        <fullName evidence="1">Uncharacterized protein (TIGR00661 family)</fullName>
    </submittedName>
</protein>
<organism evidence="1 2">
    <name type="scientific">Albibacterium bauzanense</name>
    <dbReference type="NCBI Taxonomy" id="653929"/>
    <lineage>
        <taxon>Bacteria</taxon>
        <taxon>Pseudomonadati</taxon>
        <taxon>Bacteroidota</taxon>
        <taxon>Sphingobacteriia</taxon>
        <taxon>Sphingobacteriales</taxon>
        <taxon>Sphingobacteriaceae</taxon>
        <taxon>Albibacterium</taxon>
    </lineage>
</organism>
<comment type="caution">
    <text evidence="1">The sequence shown here is derived from an EMBL/GenBank/DDBJ whole genome shotgun (WGS) entry which is preliminary data.</text>
</comment>
<evidence type="ECO:0000313" key="1">
    <source>
        <dbReference type="EMBL" id="TCK85687.1"/>
    </source>
</evidence>
<dbReference type="Proteomes" id="UP000294616">
    <property type="component" value="Unassembled WGS sequence"/>
</dbReference>
<dbReference type="AlphaFoldDB" id="A0A4R1M2N6"/>
<evidence type="ECO:0000313" key="2">
    <source>
        <dbReference type="Proteomes" id="UP000294616"/>
    </source>
</evidence>